<reference evidence="2" key="2">
    <citation type="submission" date="2015-01" db="EMBL/GenBank/DDBJ databases">
        <title>Evolutionary Origins and Diversification of the Mycorrhizal Mutualists.</title>
        <authorList>
            <consortium name="DOE Joint Genome Institute"/>
            <consortium name="Mycorrhizal Genomics Consortium"/>
            <person name="Kohler A."/>
            <person name="Kuo A."/>
            <person name="Nagy L.G."/>
            <person name="Floudas D."/>
            <person name="Copeland A."/>
            <person name="Barry K.W."/>
            <person name="Cichocki N."/>
            <person name="Veneault-Fourrey C."/>
            <person name="LaButti K."/>
            <person name="Lindquist E.A."/>
            <person name="Lipzen A."/>
            <person name="Lundell T."/>
            <person name="Morin E."/>
            <person name="Murat C."/>
            <person name="Riley R."/>
            <person name="Ohm R."/>
            <person name="Sun H."/>
            <person name="Tunlid A."/>
            <person name="Henrissat B."/>
            <person name="Grigoriev I.V."/>
            <person name="Hibbett D.S."/>
            <person name="Martin F."/>
        </authorList>
    </citation>
    <scope>NUCLEOTIDE SEQUENCE [LARGE SCALE GENOMIC DNA]</scope>
    <source>
        <strain evidence="2">Marx 270</strain>
    </source>
</reference>
<dbReference type="HOGENOM" id="CLU_000288_138_2_1"/>
<reference evidence="1 2" key="1">
    <citation type="submission" date="2014-04" db="EMBL/GenBank/DDBJ databases">
        <authorList>
            <consortium name="DOE Joint Genome Institute"/>
            <person name="Kuo A."/>
            <person name="Kohler A."/>
            <person name="Costa M.D."/>
            <person name="Nagy L.G."/>
            <person name="Floudas D."/>
            <person name="Copeland A."/>
            <person name="Barry K.W."/>
            <person name="Cichocki N."/>
            <person name="Veneault-Fourrey C."/>
            <person name="LaButti K."/>
            <person name="Lindquist E.A."/>
            <person name="Lipzen A."/>
            <person name="Lundell T."/>
            <person name="Morin E."/>
            <person name="Murat C."/>
            <person name="Sun H."/>
            <person name="Tunlid A."/>
            <person name="Henrissat B."/>
            <person name="Grigoriev I.V."/>
            <person name="Hibbett D.S."/>
            <person name="Martin F."/>
            <person name="Nordberg H.P."/>
            <person name="Cantor M.N."/>
            <person name="Hua S.X."/>
        </authorList>
    </citation>
    <scope>NUCLEOTIDE SEQUENCE [LARGE SCALE GENOMIC DNA]</scope>
    <source>
        <strain evidence="1 2">Marx 270</strain>
    </source>
</reference>
<evidence type="ECO:0000313" key="2">
    <source>
        <dbReference type="Proteomes" id="UP000054217"/>
    </source>
</evidence>
<proteinExistence type="predicted"/>
<protein>
    <submittedName>
        <fullName evidence="1">Uncharacterized protein</fullName>
    </submittedName>
</protein>
<organism evidence="1 2">
    <name type="scientific">Pisolithus tinctorius Marx 270</name>
    <dbReference type="NCBI Taxonomy" id="870435"/>
    <lineage>
        <taxon>Eukaryota</taxon>
        <taxon>Fungi</taxon>
        <taxon>Dikarya</taxon>
        <taxon>Basidiomycota</taxon>
        <taxon>Agaricomycotina</taxon>
        <taxon>Agaricomycetes</taxon>
        <taxon>Agaricomycetidae</taxon>
        <taxon>Boletales</taxon>
        <taxon>Sclerodermatineae</taxon>
        <taxon>Pisolithaceae</taxon>
        <taxon>Pisolithus</taxon>
    </lineage>
</organism>
<accession>A0A0C3NY72</accession>
<dbReference type="Proteomes" id="UP000054217">
    <property type="component" value="Unassembled WGS sequence"/>
</dbReference>
<sequence length="427" mass="48589">MIECGSNDHFIKHAHLPQSILAARVVWGRWEMDIFKVMVDVELCPGCCDGPCGWTATSNDCDSLPTPGLMEMVFHPYFLRLDGWSASLDECSSQRIVLGDYGDYSNGTLIHSGNIFEDMRTLGIDATDSAYCPVVSRIFGYERFISHENDQDDLVVAYHDQEKYLALCQPKGLSLPANKWFVLLLKALSTRLSGKHLVITVIQCSDFYGVDDNGERRESGEDSASDRGSHFAEPRILTPLYTVASPQVWRRELLSLQRWDQFSKIREHFYALVNMHQSTGPETRHKSAIRQKKDGMVKFFSDMFGLQHLRSYVGKITFFERLPWMMETDSPREDFVETAEEHGLLVRLFKGIRQSNAVQDPRLEVVLPLLRKRCQTLGAKDDAPHRYADEKQKVKRELESISQTLSAGLLNHTGSTFCSPCLEHVQS</sequence>
<dbReference type="InParanoid" id="A0A0C3NY72"/>
<dbReference type="OrthoDB" id="2681254at2759"/>
<dbReference type="EMBL" id="KN831997">
    <property type="protein sequence ID" value="KIO00266.1"/>
    <property type="molecule type" value="Genomic_DNA"/>
</dbReference>
<evidence type="ECO:0000313" key="1">
    <source>
        <dbReference type="EMBL" id="KIO00266.1"/>
    </source>
</evidence>
<dbReference type="AlphaFoldDB" id="A0A0C3NY72"/>
<gene>
    <name evidence="1" type="ORF">M404DRAFT_767266</name>
</gene>
<keyword evidence="2" id="KW-1185">Reference proteome</keyword>
<name>A0A0C3NY72_PISTI</name>